<feature type="transmembrane region" description="Helical" evidence="2">
    <location>
        <begin position="9"/>
        <end position="29"/>
    </location>
</feature>
<evidence type="ECO:0000256" key="1">
    <source>
        <dbReference type="SAM" id="MobiDB-lite"/>
    </source>
</evidence>
<evidence type="ECO:0008006" key="5">
    <source>
        <dbReference type="Google" id="ProtNLM"/>
    </source>
</evidence>
<comment type="caution">
    <text evidence="3">The sequence shown here is derived from an EMBL/GenBank/DDBJ whole genome shotgun (WGS) entry which is preliminary data.</text>
</comment>
<feature type="compositionally biased region" description="Low complexity" evidence="1">
    <location>
        <begin position="184"/>
        <end position="198"/>
    </location>
</feature>
<protein>
    <recommendedName>
        <fullName evidence="5">Transmembrane protein</fullName>
    </recommendedName>
</protein>
<proteinExistence type="predicted"/>
<dbReference type="VEuPathDB" id="ToxoDB:cyc_01926"/>
<dbReference type="VEuPathDB" id="ToxoDB:LOC34618849"/>
<dbReference type="EMBL" id="JROU02001057">
    <property type="protein sequence ID" value="OEH77553.1"/>
    <property type="molecule type" value="Genomic_DNA"/>
</dbReference>
<evidence type="ECO:0000313" key="4">
    <source>
        <dbReference type="Proteomes" id="UP000095192"/>
    </source>
</evidence>
<dbReference type="InParanoid" id="A0A1D3D293"/>
<dbReference type="AlphaFoldDB" id="A0A1D3D293"/>
<evidence type="ECO:0000256" key="2">
    <source>
        <dbReference type="SAM" id="Phobius"/>
    </source>
</evidence>
<keyword evidence="2" id="KW-1133">Transmembrane helix</keyword>
<accession>A0A1D3D293</accession>
<feature type="compositionally biased region" description="Basic and acidic residues" evidence="1">
    <location>
        <begin position="163"/>
        <end position="172"/>
    </location>
</feature>
<reference evidence="3 4" key="1">
    <citation type="journal article" date="2016" name="BMC Genomics">
        <title>Comparative genomics reveals Cyclospora cayetanensis possesses coccidia-like metabolism and invasion components but unique surface antigens.</title>
        <authorList>
            <person name="Liu S."/>
            <person name="Wang L."/>
            <person name="Zheng H."/>
            <person name="Xu Z."/>
            <person name="Roellig D.M."/>
            <person name="Li N."/>
            <person name="Frace M.A."/>
            <person name="Tang K."/>
            <person name="Arrowood M.J."/>
            <person name="Moss D.M."/>
            <person name="Zhang L."/>
            <person name="Feng Y."/>
            <person name="Xiao L."/>
        </authorList>
    </citation>
    <scope>NUCLEOTIDE SEQUENCE [LARGE SCALE GENOMIC DNA]</scope>
    <source>
        <strain evidence="3 4">CHN_HEN01</strain>
    </source>
</reference>
<dbReference type="Proteomes" id="UP000095192">
    <property type="component" value="Unassembled WGS sequence"/>
</dbReference>
<feature type="transmembrane region" description="Helical" evidence="2">
    <location>
        <begin position="62"/>
        <end position="81"/>
    </location>
</feature>
<keyword evidence="4" id="KW-1185">Reference proteome</keyword>
<name>A0A1D3D293_9EIME</name>
<organism evidence="3 4">
    <name type="scientific">Cyclospora cayetanensis</name>
    <dbReference type="NCBI Taxonomy" id="88456"/>
    <lineage>
        <taxon>Eukaryota</taxon>
        <taxon>Sar</taxon>
        <taxon>Alveolata</taxon>
        <taxon>Apicomplexa</taxon>
        <taxon>Conoidasida</taxon>
        <taxon>Coccidia</taxon>
        <taxon>Eucoccidiorida</taxon>
        <taxon>Eimeriorina</taxon>
        <taxon>Eimeriidae</taxon>
        <taxon>Cyclospora</taxon>
    </lineage>
</organism>
<gene>
    <name evidence="3" type="ORF">cyc_01926</name>
</gene>
<feature type="region of interest" description="Disordered" evidence="1">
    <location>
        <begin position="155"/>
        <end position="231"/>
    </location>
</feature>
<keyword evidence="2" id="KW-0812">Transmembrane</keyword>
<evidence type="ECO:0000313" key="3">
    <source>
        <dbReference type="EMBL" id="OEH77553.1"/>
    </source>
</evidence>
<keyword evidence="2" id="KW-0472">Membrane</keyword>
<sequence>MRGDCPCRGIVFLFSAGPLGLATGAMRAYRLPMRSPQALRRQRYQRYAAEQRTDVPYDDTPGVVPVIVCAFLAITYFSVAYPKAREMEECYGDQWERIPRGYDAPLPSILHRVPSYYGLQDYISHMYYLMYSVRHPSLRLETSQMPRQFAVLQMPHSQTEPSRLVRDPRTGEHLWTGEIPVKRSGPSNSSNSRSSDCSLPTAHSPAEKAGGLSVSSEAKPPKSQGVAALCI</sequence>